<reference evidence="2 3" key="1">
    <citation type="submission" date="2020-08" db="EMBL/GenBank/DDBJ databases">
        <title>Genome public.</title>
        <authorList>
            <person name="Liu C."/>
            <person name="Sun Q."/>
        </authorList>
    </citation>
    <scope>NUCLEOTIDE SEQUENCE [LARGE SCALE GENOMIC DNA]</scope>
    <source>
        <strain evidence="2 3">BX2</strain>
    </source>
</reference>
<organism evidence="2 3">
    <name type="scientific">Parabacteroides segnis</name>
    <dbReference type="NCBI Taxonomy" id="2763058"/>
    <lineage>
        <taxon>Bacteria</taxon>
        <taxon>Pseudomonadati</taxon>
        <taxon>Bacteroidota</taxon>
        <taxon>Bacteroidia</taxon>
        <taxon>Bacteroidales</taxon>
        <taxon>Tannerellaceae</taxon>
        <taxon>Parabacteroides</taxon>
    </lineage>
</organism>
<comment type="caution">
    <text evidence="2">The sequence shown here is derived from an EMBL/GenBank/DDBJ whole genome shotgun (WGS) entry which is preliminary data.</text>
</comment>
<evidence type="ECO:0000313" key="3">
    <source>
        <dbReference type="Proteomes" id="UP000644010"/>
    </source>
</evidence>
<dbReference type="RefSeq" id="WP_186960117.1">
    <property type="nucleotide sequence ID" value="NZ_JACOOI010000016.1"/>
</dbReference>
<proteinExistence type="predicted"/>
<evidence type="ECO:0000256" key="1">
    <source>
        <dbReference type="SAM" id="MobiDB-lite"/>
    </source>
</evidence>
<feature type="region of interest" description="Disordered" evidence="1">
    <location>
        <begin position="120"/>
        <end position="140"/>
    </location>
</feature>
<dbReference type="Proteomes" id="UP000644010">
    <property type="component" value="Unassembled WGS sequence"/>
</dbReference>
<protein>
    <submittedName>
        <fullName evidence="2">ERF family protein</fullName>
    </submittedName>
</protein>
<name>A0ABR7E579_9BACT</name>
<dbReference type="Pfam" id="PF04404">
    <property type="entry name" value="ERF"/>
    <property type="match status" value="1"/>
</dbReference>
<dbReference type="EMBL" id="JACOOI010000016">
    <property type="protein sequence ID" value="MBC5644214.1"/>
    <property type="molecule type" value="Genomic_DNA"/>
</dbReference>
<feature type="compositionally biased region" description="Polar residues" evidence="1">
    <location>
        <begin position="124"/>
        <end position="140"/>
    </location>
</feature>
<gene>
    <name evidence="2" type="ORF">H8S77_15130</name>
</gene>
<accession>A0ABR7E579</accession>
<dbReference type="InterPro" id="IPR007499">
    <property type="entry name" value="ERF_bacteria_virus"/>
</dbReference>
<evidence type="ECO:0000313" key="2">
    <source>
        <dbReference type="EMBL" id="MBC5644214.1"/>
    </source>
</evidence>
<sequence>MERSESIKEIANALCKFQQEVGKIKKSANNPFFKSKYATLSDILDVIQEPLSNSGLSVMQLPVGENELETIVMHISGEFIASKYTMRPTKNDPQGVGSCITYQRRYALGAALSLNIDEDDDGNKASQNAISRPSNSNQKKVLTSEHLNNKESMDSMCKWIYKNACEANKNKQRFSIANLIEKNYKVTQVEINTIAEIYEQYKINNNLS</sequence>
<keyword evidence="3" id="KW-1185">Reference proteome</keyword>